<reference evidence="1" key="2">
    <citation type="submission" date="2025-08" db="UniProtKB">
        <authorList>
            <consortium name="Ensembl"/>
        </authorList>
    </citation>
    <scope>IDENTIFICATION</scope>
</reference>
<name>A0A667X8D4_9TELE</name>
<keyword evidence="2" id="KW-1185">Reference proteome</keyword>
<sequence length="110" mass="12839">NTRADWTHIIQQLLKLYHSAVYDIKIANNIYGFCLVIFCNPPPTNLYTHTHTHTINWCPFWAVILMRLKICCCEREPFSHLNSLALPKLSLRLQLAQGLDQPLFKLVLTY</sequence>
<reference evidence="1" key="1">
    <citation type="submission" date="2019-06" db="EMBL/GenBank/DDBJ databases">
        <authorList>
            <consortium name="Wellcome Sanger Institute Data Sharing"/>
        </authorList>
    </citation>
    <scope>NUCLEOTIDE SEQUENCE [LARGE SCALE GENOMIC DNA]</scope>
</reference>
<evidence type="ECO:0000313" key="1">
    <source>
        <dbReference type="Ensembl" id="ENSMMDP00005014145.1"/>
    </source>
</evidence>
<evidence type="ECO:0000313" key="2">
    <source>
        <dbReference type="Proteomes" id="UP000472263"/>
    </source>
</evidence>
<accession>A0A667X8D4</accession>
<dbReference type="AlphaFoldDB" id="A0A667X8D4"/>
<proteinExistence type="predicted"/>
<protein>
    <submittedName>
        <fullName evidence="1">Uncharacterized protein</fullName>
    </submittedName>
</protein>
<organism evidence="1 2">
    <name type="scientific">Myripristis murdjan</name>
    <name type="common">pinecone soldierfish</name>
    <dbReference type="NCBI Taxonomy" id="586833"/>
    <lineage>
        <taxon>Eukaryota</taxon>
        <taxon>Metazoa</taxon>
        <taxon>Chordata</taxon>
        <taxon>Craniata</taxon>
        <taxon>Vertebrata</taxon>
        <taxon>Euteleostomi</taxon>
        <taxon>Actinopterygii</taxon>
        <taxon>Neopterygii</taxon>
        <taxon>Teleostei</taxon>
        <taxon>Neoteleostei</taxon>
        <taxon>Acanthomorphata</taxon>
        <taxon>Holocentriformes</taxon>
        <taxon>Holocentridae</taxon>
        <taxon>Myripristis</taxon>
    </lineage>
</organism>
<dbReference type="Ensembl" id="ENSMMDT00005014540.1">
    <property type="protein sequence ID" value="ENSMMDP00005014145.1"/>
    <property type="gene ID" value="ENSMMDG00005007310.1"/>
</dbReference>
<reference evidence="1" key="3">
    <citation type="submission" date="2025-09" db="UniProtKB">
        <authorList>
            <consortium name="Ensembl"/>
        </authorList>
    </citation>
    <scope>IDENTIFICATION</scope>
</reference>
<dbReference type="InParanoid" id="A0A667X8D4"/>
<dbReference type="Proteomes" id="UP000472263">
    <property type="component" value="Chromosome 11"/>
</dbReference>